<reference evidence="2 3" key="1">
    <citation type="submission" date="2018-04" db="EMBL/GenBank/DDBJ databases">
        <title>Genomic Encyclopedia of Archaeal and Bacterial Type Strains, Phase II (KMG-II): from individual species to whole genera.</title>
        <authorList>
            <person name="Goeker M."/>
        </authorList>
    </citation>
    <scope>NUCLEOTIDE SEQUENCE [LARGE SCALE GENOMIC DNA]</scope>
    <source>
        <strain evidence="2 3">DSM 29955</strain>
    </source>
</reference>
<dbReference type="OrthoDB" id="499748at2"/>
<organism evidence="2 3">
    <name type="scientific">Yoonia sediminilitoris</name>
    <dbReference type="NCBI Taxonomy" id="1286148"/>
    <lineage>
        <taxon>Bacteria</taxon>
        <taxon>Pseudomonadati</taxon>
        <taxon>Pseudomonadota</taxon>
        <taxon>Alphaproteobacteria</taxon>
        <taxon>Rhodobacterales</taxon>
        <taxon>Paracoccaceae</taxon>
        <taxon>Yoonia</taxon>
    </lineage>
</organism>
<sequence length="1210" mass="128146">MRQPKPHIPMAAPNQVGVLNFAFDVVTDRPELTPDRQLLAIRQTLLPELDRLLEKAALQSRDIHIDQLTLDLGAFEVPVDWDTVSARFSQELTSALAPYLRPFDQVSPVAHYRPFNAGLQPTPQDLSDRIPAIEPSQDKVPDHIATTAVPDVATVLRHLRAIVQAQGPQHRAAAIAALLPLLANRAIGSMAKRSGLGPRPRDRDDLGAWYKQLARKIDRAERDVLLTLAKALPLGTRQQIADAKQIRTWPRNMGGQTAWVHELASKLGSPSGNDDAPQDHANKAATLKPLFDDIGQLAGIGTITVARIAAILRELARSGTPQRTDAPQPTAADLRALMRTDKAQAEAALDMMPAPLVLDLITALLGQSDGPLHDALARLRTVTSPDAAYRHIARALLLGETIDIDAARKAGASAASPDRTLKTNQLARTLQQLVSATTQSARREATARADQVRKSAPGKLRQTAPDTQGPGDPALDRVSSDGETSEQSNPGDAAATAVDSGTSASAPTTQPGDFSDRAQSESLDRLASGQFSDPSRPHDATQSLDAPSPDGPEQGARGHVTENDTSSKAPKAAETPRAKRATPDPDHAKFSDHVAENEATDASADPTSEPAQTGGSPDDVTSAAGARPTPDGADAARASHAPQTPETFAQRADTQAAPTPEAIADSQSRTDPESATAPLQPVAGTDRKSDNESQPKETGRGQDDVARHNGDDAAARSNPAPTDQSGSDAWGADTILGPDGLPAPAVSLGEGAIAEGPDFTQTKLRGPALSRQSGTSPQHTPSRSGPNPASTNPASTDSALGAIADALDADHDRAQAPTDQDHNQETGAAGNLDGQTGQDAPATSKSPLHTSQDEAGHTHSQPDDTNGKDAGHTAAEGSQTPSASAGDRTPQKVAQDDLNAQTLDDHVLENAAQQKQLADILDASLPDIGPHARQGFELLWALLRSDKPAQSEADFWITAFGVALDQAAPKFEDTIHQFVRALTSAEPDPFILRGMIARLGYGTEQDAALRHRTRAALEQLLQDPAQEAPQAAEVTPKPASRHPTDCAGLVLFHPFITLLFDRLEIEKDKRGILPEHLGRAAGVLGGLVRAEAPVDHPLDPLERCLLGHTADTPLPERAPLMASDLQLIDSLVLSVIERWGRLGSTSPGGLRETFVARSGLIDDSDAQSDVLTVSKGPFDMLLDGLPWSISPVALPWMPKPLIVKWRGHDD</sequence>
<feature type="compositionally biased region" description="Basic and acidic residues" evidence="1">
    <location>
        <begin position="441"/>
        <end position="453"/>
    </location>
</feature>
<feature type="compositionally biased region" description="Basic and acidic residues" evidence="1">
    <location>
        <begin position="574"/>
        <end position="596"/>
    </location>
</feature>
<gene>
    <name evidence="2" type="ORF">C8N45_102401</name>
</gene>
<feature type="compositionally biased region" description="Polar residues" evidence="1">
    <location>
        <begin position="833"/>
        <end position="850"/>
    </location>
</feature>
<accession>A0A2T6KME5</accession>
<feature type="compositionally biased region" description="Polar residues" evidence="1">
    <location>
        <begin position="641"/>
        <end position="657"/>
    </location>
</feature>
<feature type="region of interest" description="Disordered" evidence="1">
    <location>
        <begin position="437"/>
        <end position="891"/>
    </location>
</feature>
<feature type="compositionally biased region" description="Basic and acidic residues" evidence="1">
    <location>
        <begin position="685"/>
        <end position="714"/>
    </location>
</feature>
<feature type="compositionally biased region" description="Polar residues" evidence="1">
    <location>
        <begin position="770"/>
        <end position="796"/>
    </location>
</feature>
<feature type="compositionally biased region" description="Polar residues" evidence="1">
    <location>
        <begin position="605"/>
        <end position="615"/>
    </location>
</feature>
<feature type="compositionally biased region" description="Polar residues" evidence="1">
    <location>
        <begin position="481"/>
        <end position="490"/>
    </location>
</feature>
<dbReference type="RefSeq" id="WP_108385511.1">
    <property type="nucleotide sequence ID" value="NZ_QBUD01000002.1"/>
</dbReference>
<keyword evidence="3" id="KW-1185">Reference proteome</keyword>
<dbReference type="EMBL" id="QBUD01000002">
    <property type="protein sequence ID" value="PUB17389.1"/>
    <property type="molecule type" value="Genomic_DNA"/>
</dbReference>
<dbReference type="Proteomes" id="UP000244523">
    <property type="component" value="Unassembled WGS sequence"/>
</dbReference>
<name>A0A2T6KME5_9RHOB</name>
<evidence type="ECO:0000313" key="3">
    <source>
        <dbReference type="Proteomes" id="UP000244523"/>
    </source>
</evidence>
<dbReference type="InterPro" id="IPR045538">
    <property type="entry name" value="CIS_TMP"/>
</dbReference>
<feature type="compositionally biased region" description="Basic and acidic residues" evidence="1">
    <location>
        <begin position="514"/>
        <end position="524"/>
    </location>
</feature>
<feature type="compositionally biased region" description="Polar residues" evidence="1">
    <location>
        <begin position="499"/>
        <end position="512"/>
    </location>
</feature>
<proteinExistence type="predicted"/>
<comment type="caution">
    <text evidence="2">The sequence shown here is derived from an EMBL/GenBank/DDBJ whole genome shotgun (WGS) entry which is preliminary data.</text>
</comment>
<feature type="compositionally biased region" description="Low complexity" evidence="1">
    <location>
        <begin position="797"/>
        <end position="806"/>
    </location>
</feature>
<protein>
    <submittedName>
        <fullName evidence="2">Uncharacterized protein</fullName>
    </submittedName>
</protein>
<dbReference type="AlphaFoldDB" id="A0A2T6KME5"/>
<feature type="compositionally biased region" description="Basic and acidic residues" evidence="1">
    <location>
        <begin position="808"/>
        <end position="824"/>
    </location>
</feature>
<evidence type="ECO:0000256" key="1">
    <source>
        <dbReference type="SAM" id="MobiDB-lite"/>
    </source>
</evidence>
<dbReference type="Pfam" id="PF19268">
    <property type="entry name" value="CIS_TMP"/>
    <property type="match status" value="1"/>
</dbReference>
<feature type="compositionally biased region" description="Basic and acidic residues" evidence="1">
    <location>
        <begin position="851"/>
        <end position="871"/>
    </location>
</feature>
<evidence type="ECO:0000313" key="2">
    <source>
        <dbReference type="EMBL" id="PUB17389.1"/>
    </source>
</evidence>